<comment type="caution">
    <text evidence="8">The sequence shown here is derived from an EMBL/GenBank/DDBJ whole genome shotgun (WGS) entry which is preliminary data.</text>
</comment>
<gene>
    <name evidence="8" type="ORF">NQ314_006842</name>
</gene>
<dbReference type="GO" id="GO:0016705">
    <property type="term" value="F:oxidoreductase activity, acting on paired donors, with incorporation or reduction of molecular oxygen"/>
    <property type="evidence" value="ECO:0007669"/>
    <property type="project" value="InterPro"/>
</dbReference>
<evidence type="ECO:0008006" key="10">
    <source>
        <dbReference type="Google" id="ProtNLM"/>
    </source>
</evidence>
<dbReference type="InterPro" id="IPR050196">
    <property type="entry name" value="Cytochrome_P450_Monoox"/>
</dbReference>
<organism evidence="8 9">
    <name type="scientific">Rhamnusium bicolor</name>
    <dbReference type="NCBI Taxonomy" id="1586634"/>
    <lineage>
        <taxon>Eukaryota</taxon>
        <taxon>Metazoa</taxon>
        <taxon>Ecdysozoa</taxon>
        <taxon>Arthropoda</taxon>
        <taxon>Hexapoda</taxon>
        <taxon>Insecta</taxon>
        <taxon>Pterygota</taxon>
        <taxon>Neoptera</taxon>
        <taxon>Endopterygota</taxon>
        <taxon>Coleoptera</taxon>
        <taxon>Polyphaga</taxon>
        <taxon>Cucujiformia</taxon>
        <taxon>Chrysomeloidea</taxon>
        <taxon>Cerambycidae</taxon>
        <taxon>Lepturinae</taxon>
        <taxon>Rhagiini</taxon>
        <taxon>Rhamnusium</taxon>
    </lineage>
</organism>
<dbReference type="PANTHER" id="PTHR24291">
    <property type="entry name" value="CYTOCHROME P450 FAMILY 4"/>
    <property type="match status" value="1"/>
</dbReference>
<reference evidence="8" key="1">
    <citation type="journal article" date="2023" name="Insect Mol. Biol.">
        <title>Genome sequencing provides insights into the evolution of gene families encoding plant cell wall-degrading enzymes in longhorned beetles.</title>
        <authorList>
            <person name="Shin N.R."/>
            <person name="Okamura Y."/>
            <person name="Kirsch R."/>
            <person name="Pauchet Y."/>
        </authorList>
    </citation>
    <scope>NUCLEOTIDE SEQUENCE</scope>
    <source>
        <strain evidence="8">RBIC_L_NR</strain>
    </source>
</reference>
<evidence type="ECO:0000256" key="2">
    <source>
        <dbReference type="ARBA" id="ARBA00010617"/>
    </source>
</evidence>
<keyword evidence="5" id="KW-0560">Oxidoreductase</keyword>
<evidence type="ECO:0000256" key="6">
    <source>
        <dbReference type="ARBA" id="ARBA00023004"/>
    </source>
</evidence>
<dbReference type="Gene3D" id="1.10.630.10">
    <property type="entry name" value="Cytochrome P450"/>
    <property type="match status" value="1"/>
</dbReference>
<dbReference type="Pfam" id="PF00067">
    <property type="entry name" value="p450"/>
    <property type="match status" value="1"/>
</dbReference>
<keyword evidence="6" id="KW-0408">Iron</keyword>
<accession>A0AAV8YYH3</accession>
<dbReference type="GO" id="GO:0005506">
    <property type="term" value="F:iron ion binding"/>
    <property type="evidence" value="ECO:0007669"/>
    <property type="project" value="InterPro"/>
</dbReference>
<keyword evidence="9" id="KW-1185">Reference proteome</keyword>
<dbReference type="AlphaFoldDB" id="A0AAV8YYH3"/>
<evidence type="ECO:0000313" key="8">
    <source>
        <dbReference type="EMBL" id="KAJ8955793.1"/>
    </source>
</evidence>
<proteinExistence type="inferred from homology"/>
<dbReference type="PANTHER" id="PTHR24291:SF187">
    <property type="entry name" value="CYTOCHROME P450 4AE1-RELATED"/>
    <property type="match status" value="1"/>
</dbReference>
<dbReference type="InterPro" id="IPR001128">
    <property type="entry name" value="Cyt_P450"/>
</dbReference>
<evidence type="ECO:0000256" key="5">
    <source>
        <dbReference type="ARBA" id="ARBA00023002"/>
    </source>
</evidence>
<keyword evidence="3" id="KW-0349">Heme</keyword>
<dbReference type="Proteomes" id="UP001162156">
    <property type="component" value="Unassembled WGS sequence"/>
</dbReference>
<evidence type="ECO:0000313" key="9">
    <source>
        <dbReference type="Proteomes" id="UP001162156"/>
    </source>
</evidence>
<evidence type="ECO:0000256" key="4">
    <source>
        <dbReference type="ARBA" id="ARBA00022723"/>
    </source>
</evidence>
<keyword evidence="4" id="KW-0479">Metal-binding</keyword>
<dbReference type="GO" id="GO:0020037">
    <property type="term" value="F:heme binding"/>
    <property type="evidence" value="ECO:0007669"/>
    <property type="project" value="InterPro"/>
</dbReference>
<protein>
    <recommendedName>
        <fullName evidence="10">Cytochrome P450</fullName>
    </recommendedName>
</protein>
<dbReference type="SUPFAM" id="SSF48264">
    <property type="entry name" value="Cytochrome P450"/>
    <property type="match status" value="1"/>
</dbReference>
<keyword evidence="7" id="KW-0503">Monooxygenase</keyword>
<dbReference type="GO" id="GO:0004497">
    <property type="term" value="F:monooxygenase activity"/>
    <property type="evidence" value="ECO:0007669"/>
    <property type="project" value="UniProtKB-KW"/>
</dbReference>
<sequence>MSAKEANVQSVSDDGTKRRTALLDMLLGATFNGEGISNEDIREEVANFIQNKEIQQKLYGEIVDIVGTDSKSEITISQINELKYLDMVVKEGLRHYPPGPIVERTIDSDWTIGK</sequence>
<evidence type="ECO:0000256" key="3">
    <source>
        <dbReference type="ARBA" id="ARBA00022617"/>
    </source>
</evidence>
<name>A0AAV8YYH3_9CUCU</name>
<evidence type="ECO:0000256" key="7">
    <source>
        <dbReference type="ARBA" id="ARBA00023033"/>
    </source>
</evidence>
<comment type="similarity">
    <text evidence="2">Belongs to the cytochrome P450 family.</text>
</comment>
<dbReference type="EMBL" id="JANEYF010001856">
    <property type="protein sequence ID" value="KAJ8955793.1"/>
    <property type="molecule type" value="Genomic_DNA"/>
</dbReference>
<comment type="cofactor">
    <cofactor evidence="1">
        <name>heme</name>
        <dbReference type="ChEBI" id="CHEBI:30413"/>
    </cofactor>
</comment>
<evidence type="ECO:0000256" key="1">
    <source>
        <dbReference type="ARBA" id="ARBA00001971"/>
    </source>
</evidence>
<dbReference type="InterPro" id="IPR036396">
    <property type="entry name" value="Cyt_P450_sf"/>
</dbReference>